<evidence type="ECO:0000256" key="8">
    <source>
        <dbReference type="SAM" id="MobiDB-lite"/>
    </source>
</evidence>
<dbReference type="InterPro" id="IPR017441">
    <property type="entry name" value="Protein_kinase_ATP_BS"/>
</dbReference>
<proteinExistence type="inferred from homology"/>
<dbReference type="STRING" id="2903.R1DJF7"/>
<dbReference type="GeneID" id="17280914"/>
<sequence>MVLLDLVPERPLGEGSTGTVQLARHRFSGRLYAVKSFSKAWLANGKRGRVLLRYIEREREHLQLLCARLRGDPAAPLMVRYVCSGQDEHSLRIVMPAVLGGELWDLLANFGAMSDGEARFYVGCLVLALQKLHSIGIVYRDLKPENVLLSREGWPVIADFGLATTGAAENRPLFSLCGTPEFMAPEVVRSLGYGPSSDLWSLGVLLCQCLTAATPFADPDGRAQQTFSNVVQNRFTVHLIDSLLQHEPAKRLGDVKRDGGQSLRTHPFFWGLDWRALEARELQPPHADFCALRAERLLASPPPPPQEAAGDAAPLSREQQQLFAHW</sequence>
<keyword evidence="2" id="KW-0808">Transferase</keyword>
<dbReference type="HOGENOM" id="CLU_000288_63_5_1"/>
<feature type="domain" description="Protein kinase" evidence="9">
    <location>
        <begin position="6"/>
        <end position="269"/>
    </location>
</feature>
<dbReference type="Gene3D" id="3.30.200.20">
    <property type="entry name" value="Phosphorylase Kinase, domain 1"/>
    <property type="match status" value="1"/>
</dbReference>
<organism evidence="10 11">
    <name type="scientific">Emiliania huxleyi (strain CCMP1516)</name>
    <dbReference type="NCBI Taxonomy" id="280463"/>
    <lineage>
        <taxon>Eukaryota</taxon>
        <taxon>Haptista</taxon>
        <taxon>Haptophyta</taxon>
        <taxon>Prymnesiophyceae</taxon>
        <taxon>Isochrysidales</taxon>
        <taxon>Noelaerhabdaceae</taxon>
        <taxon>Emiliania</taxon>
    </lineage>
</organism>
<evidence type="ECO:0000256" key="2">
    <source>
        <dbReference type="ARBA" id="ARBA00022679"/>
    </source>
</evidence>
<dbReference type="InterPro" id="IPR008271">
    <property type="entry name" value="Ser/Thr_kinase_AS"/>
</dbReference>
<protein>
    <recommendedName>
        <fullName evidence="9">Protein kinase domain-containing protein</fullName>
    </recommendedName>
</protein>
<dbReference type="EnsemblProtists" id="EOD35643">
    <property type="protein sequence ID" value="EOD35643"/>
    <property type="gene ID" value="EMIHUDRAFT_71077"/>
</dbReference>
<dbReference type="PANTHER" id="PTHR24353:SF143">
    <property type="entry name" value="PROTEIN KINASE DOMAIN-CONTAINING PROTEIN"/>
    <property type="match status" value="1"/>
</dbReference>
<evidence type="ECO:0000256" key="7">
    <source>
        <dbReference type="RuleBase" id="RU000304"/>
    </source>
</evidence>
<dbReference type="eggNOG" id="KOG0616">
    <property type="taxonomic scope" value="Eukaryota"/>
</dbReference>
<evidence type="ECO:0000259" key="9">
    <source>
        <dbReference type="PROSITE" id="PS50011"/>
    </source>
</evidence>
<dbReference type="Pfam" id="PF00069">
    <property type="entry name" value="Pkinase"/>
    <property type="match status" value="1"/>
</dbReference>
<keyword evidence="5 6" id="KW-0067">ATP-binding</keyword>
<evidence type="ECO:0000256" key="1">
    <source>
        <dbReference type="ARBA" id="ARBA00022527"/>
    </source>
</evidence>
<evidence type="ECO:0000313" key="10">
    <source>
        <dbReference type="EnsemblProtists" id="EOD35643"/>
    </source>
</evidence>
<reference evidence="10" key="2">
    <citation type="submission" date="2024-10" db="UniProtKB">
        <authorList>
            <consortium name="EnsemblProtists"/>
        </authorList>
    </citation>
    <scope>IDENTIFICATION</scope>
</reference>
<reference evidence="11" key="1">
    <citation type="journal article" date="2013" name="Nature">
        <title>Pan genome of the phytoplankton Emiliania underpins its global distribution.</title>
        <authorList>
            <person name="Read B.A."/>
            <person name="Kegel J."/>
            <person name="Klute M.J."/>
            <person name="Kuo A."/>
            <person name="Lefebvre S.C."/>
            <person name="Maumus F."/>
            <person name="Mayer C."/>
            <person name="Miller J."/>
            <person name="Monier A."/>
            <person name="Salamov A."/>
            <person name="Young J."/>
            <person name="Aguilar M."/>
            <person name="Claverie J.M."/>
            <person name="Frickenhaus S."/>
            <person name="Gonzalez K."/>
            <person name="Herman E.K."/>
            <person name="Lin Y.C."/>
            <person name="Napier J."/>
            <person name="Ogata H."/>
            <person name="Sarno A.F."/>
            <person name="Shmutz J."/>
            <person name="Schroeder D."/>
            <person name="de Vargas C."/>
            <person name="Verret F."/>
            <person name="von Dassow P."/>
            <person name="Valentin K."/>
            <person name="Van de Peer Y."/>
            <person name="Wheeler G."/>
            <person name="Dacks J.B."/>
            <person name="Delwiche C.F."/>
            <person name="Dyhrman S.T."/>
            <person name="Glockner G."/>
            <person name="John U."/>
            <person name="Richards T."/>
            <person name="Worden A.Z."/>
            <person name="Zhang X."/>
            <person name="Grigoriev I.V."/>
            <person name="Allen A.E."/>
            <person name="Bidle K."/>
            <person name="Borodovsky M."/>
            <person name="Bowler C."/>
            <person name="Brownlee C."/>
            <person name="Cock J.M."/>
            <person name="Elias M."/>
            <person name="Gladyshev V.N."/>
            <person name="Groth M."/>
            <person name="Guda C."/>
            <person name="Hadaegh A."/>
            <person name="Iglesias-Rodriguez M.D."/>
            <person name="Jenkins J."/>
            <person name="Jones B.M."/>
            <person name="Lawson T."/>
            <person name="Leese F."/>
            <person name="Lindquist E."/>
            <person name="Lobanov A."/>
            <person name="Lomsadze A."/>
            <person name="Malik S.B."/>
            <person name="Marsh M.E."/>
            <person name="Mackinder L."/>
            <person name="Mock T."/>
            <person name="Mueller-Roeber B."/>
            <person name="Pagarete A."/>
            <person name="Parker M."/>
            <person name="Probert I."/>
            <person name="Quesneville H."/>
            <person name="Raines C."/>
            <person name="Rensing S.A."/>
            <person name="Riano-Pachon D.M."/>
            <person name="Richier S."/>
            <person name="Rokitta S."/>
            <person name="Shiraiwa Y."/>
            <person name="Soanes D.M."/>
            <person name="van der Giezen M."/>
            <person name="Wahlund T.M."/>
            <person name="Williams B."/>
            <person name="Wilson W."/>
            <person name="Wolfe G."/>
            <person name="Wurch L.L."/>
        </authorList>
    </citation>
    <scope>NUCLEOTIDE SEQUENCE</scope>
</reference>
<dbReference type="Gene3D" id="1.10.510.10">
    <property type="entry name" value="Transferase(Phosphotransferase) domain 1"/>
    <property type="match status" value="1"/>
</dbReference>
<dbReference type="SUPFAM" id="SSF56112">
    <property type="entry name" value="Protein kinase-like (PK-like)"/>
    <property type="match status" value="1"/>
</dbReference>
<dbReference type="PANTHER" id="PTHR24353">
    <property type="entry name" value="CYCLIC NUCLEOTIDE-DEPENDENT PROTEIN KINASE"/>
    <property type="match status" value="1"/>
</dbReference>
<dbReference type="PROSITE" id="PS00107">
    <property type="entry name" value="PROTEIN_KINASE_ATP"/>
    <property type="match status" value="1"/>
</dbReference>
<dbReference type="PROSITE" id="PS00108">
    <property type="entry name" value="PROTEIN_KINASE_ST"/>
    <property type="match status" value="1"/>
</dbReference>
<keyword evidence="3 6" id="KW-0547">Nucleotide-binding</keyword>
<dbReference type="CDD" id="cd05123">
    <property type="entry name" value="STKc_AGC"/>
    <property type="match status" value="1"/>
</dbReference>
<evidence type="ECO:0000256" key="3">
    <source>
        <dbReference type="ARBA" id="ARBA00022741"/>
    </source>
</evidence>
<dbReference type="OMA" id="NEVPITW"/>
<name>A0A0D3KIQ8_EMIH1</name>
<dbReference type="Proteomes" id="UP000013827">
    <property type="component" value="Unassembled WGS sequence"/>
</dbReference>
<dbReference type="GO" id="GO:0005524">
    <property type="term" value="F:ATP binding"/>
    <property type="evidence" value="ECO:0007669"/>
    <property type="project" value="UniProtKB-UniRule"/>
</dbReference>
<dbReference type="GO" id="GO:0005952">
    <property type="term" value="C:cAMP-dependent protein kinase complex"/>
    <property type="evidence" value="ECO:0007669"/>
    <property type="project" value="TreeGrafter"/>
</dbReference>
<dbReference type="InterPro" id="IPR011009">
    <property type="entry name" value="Kinase-like_dom_sf"/>
</dbReference>
<evidence type="ECO:0000313" key="11">
    <source>
        <dbReference type="Proteomes" id="UP000013827"/>
    </source>
</evidence>
<dbReference type="GO" id="GO:0004691">
    <property type="term" value="F:cAMP-dependent protein kinase activity"/>
    <property type="evidence" value="ECO:0007669"/>
    <property type="project" value="TreeGrafter"/>
</dbReference>
<dbReference type="SMART" id="SM00220">
    <property type="entry name" value="S_TKc"/>
    <property type="match status" value="1"/>
</dbReference>
<dbReference type="RefSeq" id="XP_005788072.1">
    <property type="nucleotide sequence ID" value="XM_005788015.1"/>
</dbReference>
<feature type="binding site" evidence="6">
    <location>
        <position position="35"/>
    </location>
    <ligand>
        <name>ATP</name>
        <dbReference type="ChEBI" id="CHEBI:30616"/>
    </ligand>
</feature>
<keyword evidence="4" id="KW-0418">Kinase</keyword>
<evidence type="ECO:0000256" key="4">
    <source>
        <dbReference type="ARBA" id="ARBA00022777"/>
    </source>
</evidence>
<accession>A0A0D3KIQ8</accession>
<feature type="region of interest" description="Disordered" evidence="8">
    <location>
        <begin position="300"/>
        <end position="321"/>
    </location>
</feature>
<dbReference type="InterPro" id="IPR045270">
    <property type="entry name" value="STKc_AGC"/>
</dbReference>
<dbReference type="KEGG" id="ehx:EMIHUDRAFT_71077"/>
<dbReference type="AlphaFoldDB" id="A0A0D3KIQ8"/>
<keyword evidence="11" id="KW-1185">Reference proteome</keyword>
<comment type="similarity">
    <text evidence="7">Belongs to the protein kinase superfamily.</text>
</comment>
<dbReference type="PaxDb" id="2903-EOD35643"/>
<evidence type="ECO:0000256" key="5">
    <source>
        <dbReference type="ARBA" id="ARBA00022840"/>
    </source>
</evidence>
<keyword evidence="1 7" id="KW-0723">Serine/threonine-protein kinase</keyword>
<dbReference type="InterPro" id="IPR000719">
    <property type="entry name" value="Prot_kinase_dom"/>
</dbReference>
<evidence type="ECO:0000256" key="6">
    <source>
        <dbReference type="PROSITE-ProRule" id="PRU10141"/>
    </source>
</evidence>
<dbReference type="PROSITE" id="PS50011">
    <property type="entry name" value="PROTEIN_KINASE_DOM"/>
    <property type="match status" value="1"/>
</dbReference>